<keyword evidence="2" id="KW-0560">Oxidoreductase</keyword>
<evidence type="ECO:0000313" key="6">
    <source>
        <dbReference type="Proteomes" id="UP000631114"/>
    </source>
</evidence>
<dbReference type="GO" id="GO:0016491">
    <property type="term" value="F:oxidoreductase activity"/>
    <property type="evidence" value="ECO:0007669"/>
    <property type="project" value="UniProtKB-KW"/>
</dbReference>
<evidence type="ECO:0000256" key="2">
    <source>
        <dbReference type="ARBA" id="ARBA00023002"/>
    </source>
</evidence>
<dbReference type="PANTHER" id="PTHR10209">
    <property type="entry name" value="OXIDOREDUCTASE, 2OG-FE II OXYGENASE FAMILY PROTEIN"/>
    <property type="match status" value="1"/>
</dbReference>
<dbReference type="AlphaFoldDB" id="A0A835M004"/>
<dbReference type="GO" id="GO:0046872">
    <property type="term" value="F:metal ion binding"/>
    <property type="evidence" value="ECO:0007669"/>
    <property type="project" value="UniProtKB-KW"/>
</dbReference>
<dbReference type="Gene3D" id="2.60.120.330">
    <property type="entry name" value="B-lactam Antibiotic, Isopenicillin N Synthase, Chain"/>
    <property type="match status" value="1"/>
</dbReference>
<dbReference type="InterPro" id="IPR027443">
    <property type="entry name" value="IPNS-like_sf"/>
</dbReference>
<reference evidence="5 6" key="1">
    <citation type="submission" date="2020-10" db="EMBL/GenBank/DDBJ databases">
        <title>The Coptis chinensis genome and diversification of protoberbering-type alkaloids.</title>
        <authorList>
            <person name="Wang B."/>
            <person name="Shu S."/>
            <person name="Song C."/>
            <person name="Liu Y."/>
        </authorList>
    </citation>
    <scope>NUCLEOTIDE SEQUENCE [LARGE SCALE GENOMIC DNA]</scope>
    <source>
        <strain evidence="5">HL-2020</strain>
        <tissue evidence="5">Leaf</tissue>
    </source>
</reference>
<protein>
    <recommendedName>
        <fullName evidence="4">Non-haem dioxygenase N-terminal domain-containing protein</fullName>
    </recommendedName>
</protein>
<proteinExistence type="predicted"/>
<gene>
    <name evidence="5" type="ORF">IFM89_018054</name>
</gene>
<dbReference type="InterPro" id="IPR026992">
    <property type="entry name" value="DIOX_N"/>
</dbReference>
<accession>A0A835M004</accession>
<sequence>MEAINSNTTESGYNRAEELKAFDETKSGVKGLVESGILKVPTMFVRPPNELNQLKADSNVSYFRVPIIDLQGEHQKVVDEIRHASETWGFLMVVNHGVPSSVLDEMIKGSLRFFFIKMLRSRNMLLREKVV</sequence>
<evidence type="ECO:0000256" key="3">
    <source>
        <dbReference type="ARBA" id="ARBA00023004"/>
    </source>
</evidence>
<keyword evidence="3" id="KW-0408">Iron</keyword>
<keyword evidence="1" id="KW-0479">Metal-binding</keyword>
<dbReference type="EMBL" id="JADFTS010000005">
    <property type="protein sequence ID" value="KAF9605711.1"/>
    <property type="molecule type" value="Genomic_DNA"/>
</dbReference>
<dbReference type="Pfam" id="PF14226">
    <property type="entry name" value="DIOX_N"/>
    <property type="match status" value="1"/>
</dbReference>
<evidence type="ECO:0000259" key="4">
    <source>
        <dbReference type="Pfam" id="PF14226"/>
    </source>
</evidence>
<evidence type="ECO:0000313" key="5">
    <source>
        <dbReference type="EMBL" id="KAF9605711.1"/>
    </source>
</evidence>
<dbReference type="PANTHER" id="PTHR10209:SF859">
    <property type="entry name" value="OS03G0690500 PROTEIN"/>
    <property type="match status" value="1"/>
</dbReference>
<comment type="caution">
    <text evidence="5">The sequence shown here is derived from an EMBL/GenBank/DDBJ whole genome shotgun (WGS) entry which is preliminary data.</text>
</comment>
<dbReference type="Proteomes" id="UP000631114">
    <property type="component" value="Unassembled WGS sequence"/>
</dbReference>
<dbReference type="OrthoDB" id="288590at2759"/>
<dbReference type="SUPFAM" id="SSF51197">
    <property type="entry name" value="Clavaminate synthase-like"/>
    <property type="match status" value="1"/>
</dbReference>
<evidence type="ECO:0000256" key="1">
    <source>
        <dbReference type="ARBA" id="ARBA00022723"/>
    </source>
</evidence>
<feature type="domain" description="Non-haem dioxygenase N-terminal" evidence="4">
    <location>
        <begin position="65"/>
        <end position="114"/>
    </location>
</feature>
<organism evidence="5 6">
    <name type="scientific">Coptis chinensis</name>
    <dbReference type="NCBI Taxonomy" id="261450"/>
    <lineage>
        <taxon>Eukaryota</taxon>
        <taxon>Viridiplantae</taxon>
        <taxon>Streptophyta</taxon>
        <taxon>Embryophyta</taxon>
        <taxon>Tracheophyta</taxon>
        <taxon>Spermatophyta</taxon>
        <taxon>Magnoliopsida</taxon>
        <taxon>Ranunculales</taxon>
        <taxon>Ranunculaceae</taxon>
        <taxon>Coptidoideae</taxon>
        <taxon>Coptis</taxon>
    </lineage>
</organism>
<name>A0A835M004_9MAGN</name>
<keyword evidence="6" id="KW-1185">Reference proteome</keyword>